<comment type="caution">
    <text evidence="15">The sequence shown here is derived from an EMBL/GenBank/DDBJ whole genome shotgun (WGS) entry which is preliminary data.</text>
</comment>
<evidence type="ECO:0000256" key="12">
    <source>
        <dbReference type="SAM" id="SignalP"/>
    </source>
</evidence>
<dbReference type="InterPro" id="IPR012910">
    <property type="entry name" value="Plug_dom"/>
</dbReference>
<evidence type="ECO:0000256" key="5">
    <source>
        <dbReference type="ARBA" id="ARBA00022729"/>
    </source>
</evidence>
<proteinExistence type="inferred from homology"/>
<evidence type="ECO:0000256" key="6">
    <source>
        <dbReference type="ARBA" id="ARBA00023077"/>
    </source>
</evidence>
<dbReference type="SUPFAM" id="SSF56935">
    <property type="entry name" value="Porins"/>
    <property type="match status" value="1"/>
</dbReference>
<feature type="domain" description="TonB-dependent receptor plug" evidence="14">
    <location>
        <begin position="40"/>
        <end position="147"/>
    </location>
</feature>
<keyword evidence="3 10" id="KW-1134">Transmembrane beta strand</keyword>
<dbReference type="InterPro" id="IPR037066">
    <property type="entry name" value="Plug_dom_sf"/>
</dbReference>
<comment type="subcellular location">
    <subcellularLocation>
        <location evidence="1 10">Cell outer membrane</location>
        <topology evidence="1 10">Multi-pass membrane protein</topology>
    </subcellularLocation>
</comment>
<dbReference type="InterPro" id="IPR039426">
    <property type="entry name" value="TonB-dep_rcpt-like"/>
</dbReference>
<reference evidence="15 16" key="1">
    <citation type="submission" date="2017-10" db="EMBL/GenBank/DDBJ databases">
        <title>Genomics of the genus Arcobacter.</title>
        <authorList>
            <person name="Perez-Cataluna A."/>
            <person name="Figueras M.J."/>
        </authorList>
    </citation>
    <scope>NUCLEOTIDE SEQUENCE [LARGE SCALE GENOMIC DNA]</scope>
    <source>
        <strain evidence="15 16">CECT 8987</strain>
    </source>
</reference>
<gene>
    <name evidence="15" type="ORF">CRV04_03960</name>
</gene>
<dbReference type="PANTHER" id="PTHR30069">
    <property type="entry name" value="TONB-DEPENDENT OUTER MEMBRANE RECEPTOR"/>
    <property type="match status" value="1"/>
</dbReference>
<keyword evidence="4 10" id="KW-0812">Transmembrane</keyword>
<evidence type="ECO:0000256" key="1">
    <source>
        <dbReference type="ARBA" id="ARBA00004571"/>
    </source>
</evidence>
<dbReference type="RefSeq" id="WP_128995514.1">
    <property type="nucleotide sequence ID" value="NZ_PDKN01000002.1"/>
</dbReference>
<dbReference type="Pfam" id="PF00593">
    <property type="entry name" value="TonB_dep_Rec_b-barrel"/>
    <property type="match status" value="1"/>
</dbReference>
<evidence type="ECO:0000313" key="15">
    <source>
        <dbReference type="EMBL" id="RXJ60166.1"/>
    </source>
</evidence>
<dbReference type="InterPro" id="IPR000531">
    <property type="entry name" value="Beta-barrel_TonB"/>
</dbReference>
<evidence type="ECO:0000256" key="2">
    <source>
        <dbReference type="ARBA" id="ARBA00022448"/>
    </source>
</evidence>
<evidence type="ECO:0000256" key="7">
    <source>
        <dbReference type="ARBA" id="ARBA00023136"/>
    </source>
</evidence>
<dbReference type="Gene3D" id="2.170.130.10">
    <property type="entry name" value="TonB-dependent receptor, plug domain"/>
    <property type="match status" value="1"/>
</dbReference>
<dbReference type="Proteomes" id="UP000290657">
    <property type="component" value="Unassembled WGS sequence"/>
</dbReference>
<evidence type="ECO:0000256" key="11">
    <source>
        <dbReference type="RuleBase" id="RU003357"/>
    </source>
</evidence>
<keyword evidence="2 10" id="KW-0813">Transport</keyword>
<organism evidence="15 16">
    <name type="scientific">Candidatus Marinarcus aquaticus</name>
    <dbReference type="NCBI Taxonomy" id="2044504"/>
    <lineage>
        <taxon>Bacteria</taxon>
        <taxon>Pseudomonadati</taxon>
        <taxon>Campylobacterota</taxon>
        <taxon>Epsilonproteobacteria</taxon>
        <taxon>Campylobacterales</taxon>
        <taxon>Arcobacteraceae</taxon>
        <taxon>Candidatus Marinarcus</taxon>
    </lineage>
</organism>
<dbReference type="InterPro" id="IPR036942">
    <property type="entry name" value="Beta-barrel_TonB_sf"/>
</dbReference>
<dbReference type="GO" id="GO:0009279">
    <property type="term" value="C:cell outer membrane"/>
    <property type="evidence" value="ECO:0007669"/>
    <property type="project" value="UniProtKB-SubCell"/>
</dbReference>
<evidence type="ECO:0000259" key="14">
    <source>
        <dbReference type="Pfam" id="PF07715"/>
    </source>
</evidence>
<sequence length="607" mass="68226">MKNLNTISIVASFLIAANLHATEQLSTITVTSATNSEQSIKDVTSNIKVITKEEIQERHYTTVSEALNSVAGISFTQNGTLGSTTSLLLRGNATERVLVLIDGVRFNDVTSGSGAPFEHLMMENIEQIEVVKGAQSGVWGADASAGVINIITNSAQKGTHGGVSLEYGSFKTKKYGVNLSHKQEDYYLQGTLSRVSSDGFSSFEAKRSSDDYGKRWDELAREKDGYENTTGAFKAGYNFDEANKMDVAHTFINGYLDFDGTSSDTKNKSYTHDKFTSASYENKNAFATTTLNVSRSDFNREYYYDSTDTSSFFNGETREYGLKTLIPYGEDSFVLVGADYKTFEHNNDINETFTNKAAYMTNSTKFNDGQTIVTQSLRKDNYDKFDDKTTGKVGIKHFFTEDLNASSNYGTAYNVPTLYKLFSNYGNPNLSPETIKSFDVQVAYKDFSITYFKTDITDMIEYDFGTSKYANIDGESTLQGVELEYTQEVYEATLLSLNYTHLRTRDNKGEPLRRQPKRQLGFAIDYYGFNKWHLNLNGSYIGERYDDSARQVQTGNYTLWNSVVNYDISKHFKAYVKIENIFDKYYQTVDGYATAERSAYVGIKASF</sequence>
<dbReference type="EMBL" id="PDKN01000002">
    <property type="protein sequence ID" value="RXJ60166.1"/>
    <property type="molecule type" value="Genomic_DNA"/>
</dbReference>
<evidence type="ECO:0000313" key="16">
    <source>
        <dbReference type="Proteomes" id="UP000290657"/>
    </source>
</evidence>
<dbReference type="PROSITE" id="PS52016">
    <property type="entry name" value="TONB_DEPENDENT_REC_3"/>
    <property type="match status" value="1"/>
</dbReference>
<feature type="signal peptide" evidence="12">
    <location>
        <begin position="1"/>
        <end position="21"/>
    </location>
</feature>
<keyword evidence="7 10" id="KW-0472">Membrane</keyword>
<feature type="domain" description="TonB-dependent receptor-like beta-barrel" evidence="13">
    <location>
        <begin position="200"/>
        <end position="581"/>
    </location>
</feature>
<dbReference type="GO" id="GO:0015344">
    <property type="term" value="F:siderophore uptake transmembrane transporter activity"/>
    <property type="evidence" value="ECO:0007669"/>
    <property type="project" value="TreeGrafter"/>
</dbReference>
<accession>A0A4Q0XS17</accession>
<evidence type="ECO:0000256" key="9">
    <source>
        <dbReference type="ARBA" id="ARBA00023237"/>
    </source>
</evidence>
<dbReference type="AlphaFoldDB" id="A0A4Q0XS17"/>
<dbReference type="PANTHER" id="PTHR30069:SF29">
    <property type="entry name" value="HEMOGLOBIN AND HEMOGLOBIN-HAPTOGLOBIN-BINDING PROTEIN 1-RELATED"/>
    <property type="match status" value="1"/>
</dbReference>
<evidence type="ECO:0000256" key="4">
    <source>
        <dbReference type="ARBA" id="ARBA00022692"/>
    </source>
</evidence>
<keyword evidence="9 10" id="KW-0998">Cell outer membrane</keyword>
<keyword evidence="8 15" id="KW-0675">Receptor</keyword>
<keyword evidence="16" id="KW-1185">Reference proteome</keyword>
<keyword evidence="5 12" id="KW-0732">Signal</keyword>
<comment type="similarity">
    <text evidence="10 11">Belongs to the TonB-dependent receptor family.</text>
</comment>
<evidence type="ECO:0000256" key="10">
    <source>
        <dbReference type="PROSITE-ProRule" id="PRU01360"/>
    </source>
</evidence>
<feature type="chain" id="PRO_5020482051" evidence="12">
    <location>
        <begin position="22"/>
        <end position="607"/>
    </location>
</feature>
<evidence type="ECO:0000256" key="3">
    <source>
        <dbReference type="ARBA" id="ARBA00022452"/>
    </source>
</evidence>
<dbReference type="OrthoDB" id="9763670at2"/>
<keyword evidence="6 11" id="KW-0798">TonB box</keyword>
<dbReference type="Pfam" id="PF07715">
    <property type="entry name" value="Plug"/>
    <property type="match status" value="1"/>
</dbReference>
<dbReference type="CDD" id="cd01347">
    <property type="entry name" value="ligand_gated_channel"/>
    <property type="match status" value="1"/>
</dbReference>
<evidence type="ECO:0000259" key="13">
    <source>
        <dbReference type="Pfam" id="PF00593"/>
    </source>
</evidence>
<protein>
    <submittedName>
        <fullName evidence="15">TonB-dependent receptor</fullName>
    </submittedName>
</protein>
<dbReference type="GO" id="GO:0044718">
    <property type="term" value="P:siderophore transmembrane transport"/>
    <property type="evidence" value="ECO:0007669"/>
    <property type="project" value="TreeGrafter"/>
</dbReference>
<name>A0A4Q0XS17_9BACT</name>
<evidence type="ECO:0000256" key="8">
    <source>
        <dbReference type="ARBA" id="ARBA00023170"/>
    </source>
</evidence>
<dbReference type="Gene3D" id="2.40.170.20">
    <property type="entry name" value="TonB-dependent receptor, beta-barrel domain"/>
    <property type="match status" value="1"/>
</dbReference>